<dbReference type="Proteomes" id="UP001166052">
    <property type="component" value="Unassembled WGS sequence"/>
</dbReference>
<keyword evidence="8" id="KW-1185">Reference proteome</keyword>
<dbReference type="InterPro" id="IPR036322">
    <property type="entry name" value="WD40_repeat_dom_sf"/>
</dbReference>
<feature type="domain" description="RZZ complex subunit KNTC1/ROD C-terminal" evidence="2">
    <location>
        <begin position="1593"/>
        <end position="2145"/>
    </location>
</feature>
<feature type="domain" description="KNTC1 second ARM-repeats" evidence="5">
    <location>
        <begin position="758"/>
        <end position="923"/>
    </location>
</feature>
<proteinExistence type="predicted"/>
<feature type="domain" description="KNTC1 first ARM-repeats" evidence="6">
    <location>
        <begin position="402"/>
        <end position="651"/>
    </location>
</feature>
<dbReference type="PANTHER" id="PTHR15688">
    <property type="entry name" value="KINETOCHORE-ASSOCIATED PROTEIN 1"/>
    <property type="match status" value="1"/>
</dbReference>
<dbReference type="Pfam" id="PF24520">
    <property type="entry name" value="ARM_KNTC1_1st"/>
    <property type="match status" value="1"/>
</dbReference>
<dbReference type="Pfam" id="PF24506">
    <property type="entry name" value="KNTC1_N"/>
    <property type="match status" value="1"/>
</dbReference>
<reference evidence="7" key="1">
    <citation type="journal article" date="2021" name="Cell">
        <title>Tracing the genetic footprints of vertebrate landing in non-teleost ray-finned fishes.</title>
        <authorList>
            <person name="Bi X."/>
            <person name="Wang K."/>
            <person name="Yang L."/>
            <person name="Pan H."/>
            <person name="Jiang H."/>
            <person name="Wei Q."/>
            <person name="Fang M."/>
            <person name="Yu H."/>
            <person name="Zhu C."/>
            <person name="Cai Y."/>
            <person name="He Y."/>
            <person name="Gan X."/>
            <person name="Zeng H."/>
            <person name="Yu D."/>
            <person name="Zhu Y."/>
            <person name="Jiang H."/>
            <person name="Qiu Q."/>
            <person name="Yang H."/>
            <person name="Zhang Y.E."/>
            <person name="Wang W."/>
            <person name="Zhu M."/>
            <person name="He S."/>
            <person name="Zhang G."/>
        </authorList>
    </citation>
    <scope>NUCLEOTIDE SEQUENCE</scope>
    <source>
        <strain evidence="7">Bchr_001</strain>
    </source>
</reference>
<feature type="coiled-coil region" evidence="1">
    <location>
        <begin position="679"/>
        <end position="709"/>
    </location>
</feature>
<feature type="domain" description="KNTC1 N-terminal" evidence="3">
    <location>
        <begin position="18"/>
        <end position="393"/>
    </location>
</feature>
<dbReference type="Pfam" id="PF10493">
    <property type="entry name" value="Rod_C"/>
    <property type="match status" value="1"/>
</dbReference>
<dbReference type="Pfam" id="PF24516">
    <property type="entry name" value="ARM_KNTC1_2nd"/>
    <property type="match status" value="1"/>
</dbReference>
<protein>
    <submittedName>
        <fullName evidence="7">KNTC1 protein</fullName>
    </submittedName>
</protein>
<feature type="non-terminal residue" evidence="7">
    <location>
        <position position="2230"/>
    </location>
</feature>
<keyword evidence="1" id="KW-0175">Coiled coil</keyword>
<evidence type="ECO:0000313" key="8">
    <source>
        <dbReference type="Proteomes" id="UP001166052"/>
    </source>
</evidence>
<name>A0ABS2YVG1_POLSE</name>
<feature type="non-terminal residue" evidence="7">
    <location>
        <position position="1"/>
    </location>
</feature>
<evidence type="ECO:0000313" key="7">
    <source>
        <dbReference type="EMBL" id="MBN3289957.1"/>
    </source>
</evidence>
<dbReference type="RefSeq" id="XP_039627872.1">
    <property type="nucleotide sequence ID" value="XM_039771938.1"/>
</dbReference>
<dbReference type="InterPro" id="IPR055405">
    <property type="entry name" value="ARM_KNTC1_3rd"/>
</dbReference>
<dbReference type="InterPro" id="IPR055402">
    <property type="entry name" value="KNTC1_N"/>
</dbReference>
<dbReference type="EMBL" id="JAAWVN010006023">
    <property type="protein sequence ID" value="MBN3289957.1"/>
    <property type="molecule type" value="Genomic_DNA"/>
</dbReference>
<dbReference type="Pfam" id="PF24515">
    <property type="entry name" value="ARM_KNTC1_3rd"/>
    <property type="match status" value="1"/>
</dbReference>
<evidence type="ECO:0000259" key="2">
    <source>
        <dbReference type="Pfam" id="PF10493"/>
    </source>
</evidence>
<evidence type="ECO:0000256" key="1">
    <source>
        <dbReference type="SAM" id="Coils"/>
    </source>
</evidence>
<dbReference type="InterPro" id="IPR019527">
    <property type="entry name" value="RZZ-complex_KNTC1/ROD_C"/>
</dbReference>
<dbReference type="InterPro" id="IPR052802">
    <property type="entry name" value="KNTC1"/>
</dbReference>
<gene>
    <name evidence="7" type="primary">Kntc1</name>
    <name evidence="7" type="ORF">GTO92_0013479</name>
</gene>
<evidence type="ECO:0000259" key="4">
    <source>
        <dbReference type="Pfam" id="PF24515"/>
    </source>
</evidence>
<sequence length="2230" mass="254999">MWNDVELLTNDDTGSARLCIDSRHECGIALYQVDTLVKVSSSELVSSNPKLYATSKPNGCVIVADKSVMLLDQNCQSILMQLQFDTLVDTVDLCYNGLFLVVGERNGNLHLNFVPLKKTVLTTELINNEYDEAQKTYKNIIIQEDKFELGNYHMILLVSNGFFHISNLQLSKIHQAIEKMDFESIKELQMPIKKTFYSTEKTHSFECHYATAGFLQSGCQLIIGGSGDNTLSKWHMDPTQKSISVQSLLDLSLIQGVRKCQILDNLLFVLDTENILRLFDVHSLVLVWHWPSVNIHDFLLTAEGDTCSSTMQSIANLKLIVLTVQNNQQMRNLMVYSLPSINLLYSLEVSDVAALVQTEIGTDTIYLLEGIYENQQRSHETAVPMFVLRCLTEALPENRLSRLLYKHQFEEAEKFALQFGLDIELVYKVKLNFILENMSSFSGGGCEQAKCMQLVKEAKENLHKILDDHFVVNYCINTPWPTLETAQEMLSYCKLRVLKKYDSRNVQLLEELPALITEIYTALAKLATFYGAFGPDKFSGISWITFLNNKDPLNEIFSHLRERNVKCAQFLWLRSQPEFEKDFNVEKLETFLNSIPTDISSCDICLWFKTVIIPFVKRVVPKGQKILARWLEHRSQNLELTEKWNWPENGLEMAKLLFVSANPNGLGLCSSSIWIPMKKDSECEEMENLKRLVQNLQQLLDLYTKYNCKLRLSEFEKETTATIVFRMLDKVLAPKLIPSTLEKIIKPYIQEHNLPLEELLLQYIKDLLDRCSSRAISLFETEWEAKAMAVLGCMSDKDLIFEAVLEIMYKSVMPWSEAVEQLVKQHLEMDHPKLKLLQENYRFMEMKKLLRGYGIRAFTLSDDKPVMSLIKYILKQDLPSSLEDAIKVARAYMLPAVEVYVLRVIYLIDKNKGDESLNLLKSLSSDDAESTAERLIIWARLELQDKASYLEKDTQHRIAVARTTVDILKLMHSIQKGNTLKVIQCEDNLRMFEAIANLQEDFEISVSLKDFENRTVLSELCEESLNSYESTLSDQKNEKAVEVEDGLDKKIRKKLTETGLYRLASLLQLTEEEIGEELTKRALAVGKVEKALEILSKMYQHHCNIKTGQVLFKAAQKLCHMLEANVPMIIPEGLNLPAVINELACQATTICSTDMLLDCHEMCKITLAAVEVYRQCQIDDYGFISRTSLGADRDPYTEWIFDDFFNEDGIVLDPVMVLPVLYEISTTIVPNSGKKLYPLDSICLSNCSYEKGMNFLKPVKSPMMSMIQNLRECSQLELALKLMVNLYGTCLQHVISNNMDLALSSKLHNQQTLVEDRNFVTNMGEMTVSTIRDTVLALLHKVFNCRVVDCKLALGYCTLLSKKDVFEKLWDVINNTWQNYNKILAVAAVGCHLSHLYKEEDQSNKFEAVVIDAEWGIRLGKLGISFQSVFRQHPAKKRDLIPELVKNQNVRSEQILQYCRTYDLDSDSALVLYLETLLLQGMNHENVNRGNTLESSEILSHSKLLERAFEIIPRLKSTRNLVLSLNAAIHKLSPYNYETIEVIIQVMQMAEDNTGNMNLEQALGLLQHLKSYKRISPPVDAEHMYILEHSLEVSTYSQTRLPFHLILFQTSHCFWKIISVEISEDTFPTLLLISKLMKVCLDKLYMCAVNHVFKKHLMPKSIKQSKERNCPVLTKDLDKTIQTIKGYLLSISSPEWAAATSHTIAQELPNGPDKTTALKFCLHLAEKWIAASTPEDKTRPKAELFLEKIKAQYQRSATENVLIAFKLNTPEYLKLTASPAKLIVSLYEHSSIEKRIKNPTDKDYPDIHAAAKEIAQMNNVDLSKIRDVLLEKWLCRSTPLVTDENKAQEFLSDMQEDPELMRVIFLLQTYSMDHSARMLYAIATAEMSPISSSSVRLAFSHKSRALFCLLQIADEDTVVMLVKTPIEKVKYYLKCCIYLAEFEALNIPYTVESFHSSLKEGMIKGLWKNHSHEPRAVRLVTELCLEYQVYDSQLWNGILQKLLSFNMNSYIKKVLVAITAVHSLWQIPSFHRAWRSVILTPFLSASDPTNPKHMQMYCDTFVLLLKCPILAELDMIAVAKHFAQLDLLGFTLGSLLLIPISEKREQQIQAFLSSCNIVNVLNDVDQCMNAREVGIFADKIKDLVLEFIYKNELFEKVLNPKVFLLLKQSIIKSDHMKDLVTYLVNNNCSEDAASIIIDYYRYRGKPLLSTLTTQDILKEFNGDSTPNGLA</sequence>
<organism evidence="7 8">
    <name type="scientific">Polypterus senegalus</name>
    <name type="common">Senegal bichir</name>
    <dbReference type="NCBI Taxonomy" id="55291"/>
    <lineage>
        <taxon>Eukaryota</taxon>
        <taxon>Metazoa</taxon>
        <taxon>Chordata</taxon>
        <taxon>Craniata</taxon>
        <taxon>Vertebrata</taxon>
        <taxon>Euteleostomi</taxon>
        <taxon>Actinopterygii</taxon>
        <taxon>Polypteriformes</taxon>
        <taxon>Polypteridae</taxon>
        <taxon>Polypterus</taxon>
    </lineage>
</organism>
<feature type="domain" description="KNTC1 third ARM-repeats" evidence="4">
    <location>
        <begin position="1333"/>
        <end position="1544"/>
    </location>
</feature>
<dbReference type="PANTHER" id="PTHR15688:SF1">
    <property type="entry name" value="KINETOCHORE-ASSOCIATED PROTEIN 1"/>
    <property type="match status" value="1"/>
</dbReference>
<dbReference type="GeneID" id="120540846"/>
<dbReference type="InterPro" id="IPR055403">
    <property type="entry name" value="ARM_KNTC1_1st"/>
</dbReference>
<dbReference type="InterPro" id="IPR055404">
    <property type="entry name" value="ARM_KNTC1_2nd"/>
</dbReference>
<dbReference type="SUPFAM" id="SSF50978">
    <property type="entry name" value="WD40 repeat-like"/>
    <property type="match status" value="1"/>
</dbReference>
<evidence type="ECO:0000259" key="3">
    <source>
        <dbReference type="Pfam" id="PF24506"/>
    </source>
</evidence>
<evidence type="ECO:0000259" key="5">
    <source>
        <dbReference type="Pfam" id="PF24516"/>
    </source>
</evidence>
<evidence type="ECO:0000259" key="6">
    <source>
        <dbReference type="Pfam" id="PF24520"/>
    </source>
</evidence>
<accession>A0ABS2YVG1</accession>
<comment type="caution">
    <text evidence="7">The sequence shown here is derived from an EMBL/GenBank/DDBJ whole genome shotgun (WGS) entry which is preliminary data.</text>
</comment>